<proteinExistence type="predicted"/>
<keyword evidence="3" id="KW-1185">Reference proteome</keyword>
<sequence length="52" mass="5898">MSDKNIEMMKKIIEEKKKKSAEQSGSMRADKSIGKHRKANRSSKKTGGLFDK</sequence>
<evidence type="ECO:0000313" key="2">
    <source>
        <dbReference type="EMBL" id="MFL0267555.1"/>
    </source>
</evidence>
<evidence type="ECO:0000256" key="1">
    <source>
        <dbReference type="SAM" id="MobiDB-lite"/>
    </source>
</evidence>
<feature type="compositionally biased region" description="Basic residues" evidence="1">
    <location>
        <begin position="34"/>
        <end position="44"/>
    </location>
</feature>
<dbReference type="Proteomes" id="UP001623661">
    <property type="component" value="Unassembled WGS sequence"/>
</dbReference>
<comment type="caution">
    <text evidence="2">The sequence shown here is derived from an EMBL/GenBank/DDBJ whole genome shotgun (WGS) entry which is preliminary data.</text>
</comment>
<feature type="compositionally biased region" description="Basic and acidic residues" evidence="1">
    <location>
        <begin position="1"/>
        <end position="21"/>
    </location>
</feature>
<feature type="region of interest" description="Disordered" evidence="1">
    <location>
        <begin position="1"/>
        <end position="52"/>
    </location>
</feature>
<gene>
    <name evidence="2" type="ORF">ACJDUH_05510</name>
</gene>
<organism evidence="2 3">
    <name type="scientific">Candidatus Clostridium radicumherbarum</name>
    <dbReference type="NCBI Taxonomy" id="3381662"/>
    <lineage>
        <taxon>Bacteria</taxon>
        <taxon>Bacillati</taxon>
        <taxon>Bacillota</taxon>
        <taxon>Clostridia</taxon>
        <taxon>Eubacteriales</taxon>
        <taxon>Clostridiaceae</taxon>
        <taxon>Clostridium</taxon>
    </lineage>
</organism>
<evidence type="ECO:0000313" key="3">
    <source>
        <dbReference type="Proteomes" id="UP001623661"/>
    </source>
</evidence>
<reference evidence="2 3" key="1">
    <citation type="submission" date="2024-11" db="EMBL/GenBank/DDBJ databases">
        <authorList>
            <person name="Heng Y.C."/>
            <person name="Lim A.C.H."/>
            <person name="Lee J.K.Y."/>
            <person name="Kittelmann S."/>
        </authorList>
    </citation>
    <scope>NUCLEOTIDE SEQUENCE [LARGE SCALE GENOMIC DNA]</scope>
    <source>
        <strain evidence="2 3">WILCCON 0202</strain>
    </source>
</reference>
<name>A0ABW8TPD4_9CLOT</name>
<protein>
    <submittedName>
        <fullName evidence="2">Uncharacterized protein</fullName>
    </submittedName>
</protein>
<dbReference type="EMBL" id="JBJHZY010000001">
    <property type="protein sequence ID" value="MFL0267555.1"/>
    <property type="molecule type" value="Genomic_DNA"/>
</dbReference>
<dbReference type="RefSeq" id="WP_406764155.1">
    <property type="nucleotide sequence ID" value="NZ_JBJHZY010000001.1"/>
</dbReference>
<accession>A0ABW8TPD4</accession>